<feature type="region of interest" description="Disordered" evidence="1">
    <location>
        <begin position="163"/>
        <end position="193"/>
    </location>
</feature>
<name>C1MZ02_MICPC</name>
<dbReference type="EMBL" id="GG663743">
    <property type="protein sequence ID" value="EEH54778.1"/>
    <property type="molecule type" value="Genomic_DNA"/>
</dbReference>
<feature type="compositionally biased region" description="Acidic residues" evidence="1">
    <location>
        <begin position="408"/>
        <end position="422"/>
    </location>
</feature>
<accession>C1MZ02</accession>
<feature type="region of interest" description="Disordered" evidence="1">
    <location>
        <begin position="595"/>
        <end position="638"/>
    </location>
</feature>
<dbReference type="Proteomes" id="UP000001876">
    <property type="component" value="Unassembled WGS sequence"/>
</dbReference>
<feature type="region of interest" description="Disordered" evidence="1">
    <location>
        <begin position="390"/>
        <end position="490"/>
    </location>
</feature>
<reference evidence="2 3" key="1">
    <citation type="journal article" date="2009" name="Science">
        <title>Green evolution and dynamic adaptations revealed by genomes of the marine picoeukaryotes Micromonas.</title>
        <authorList>
            <person name="Worden A.Z."/>
            <person name="Lee J.H."/>
            <person name="Mock T."/>
            <person name="Rouze P."/>
            <person name="Simmons M.P."/>
            <person name="Aerts A.L."/>
            <person name="Allen A.E."/>
            <person name="Cuvelier M.L."/>
            <person name="Derelle E."/>
            <person name="Everett M.V."/>
            <person name="Foulon E."/>
            <person name="Grimwood J."/>
            <person name="Gundlach H."/>
            <person name="Henrissat B."/>
            <person name="Napoli C."/>
            <person name="McDonald S.M."/>
            <person name="Parker M.S."/>
            <person name="Rombauts S."/>
            <person name="Salamov A."/>
            <person name="Von Dassow P."/>
            <person name="Badger J.H."/>
            <person name="Coutinho P.M."/>
            <person name="Demir E."/>
            <person name="Dubchak I."/>
            <person name="Gentemann C."/>
            <person name="Eikrem W."/>
            <person name="Gready J.E."/>
            <person name="John U."/>
            <person name="Lanier W."/>
            <person name="Lindquist E.A."/>
            <person name="Lucas S."/>
            <person name="Mayer K.F."/>
            <person name="Moreau H."/>
            <person name="Not F."/>
            <person name="Otillar R."/>
            <person name="Panaud O."/>
            <person name="Pangilinan J."/>
            <person name="Paulsen I."/>
            <person name="Piegu B."/>
            <person name="Poliakov A."/>
            <person name="Robbens S."/>
            <person name="Schmutz J."/>
            <person name="Toulza E."/>
            <person name="Wyss T."/>
            <person name="Zelensky A."/>
            <person name="Zhou K."/>
            <person name="Armbrust E.V."/>
            <person name="Bhattacharya D."/>
            <person name="Goodenough U.W."/>
            <person name="Van de Peer Y."/>
            <person name="Grigoriev I.V."/>
        </authorList>
    </citation>
    <scope>NUCLEOTIDE SEQUENCE [LARGE SCALE GENOMIC DNA]</scope>
    <source>
        <strain evidence="2 3">CCMP1545</strain>
    </source>
</reference>
<evidence type="ECO:0000256" key="1">
    <source>
        <dbReference type="SAM" id="MobiDB-lite"/>
    </source>
</evidence>
<gene>
    <name evidence="2" type="ORF">MICPUCDRAFT_60553</name>
</gene>
<feature type="compositionally biased region" description="Low complexity" evidence="1">
    <location>
        <begin position="606"/>
        <end position="616"/>
    </location>
</feature>
<evidence type="ECO:0000313" key="2">
    <source>
        <dbReference type="EMBL" id="EEH54778.1"/>
    </source>
</evidence>
<dbReference type="KEGG" id="mpp:MICPUCDRAFT_60553"/>
<organism evidence="3">
    <name type="scientific">Micromonas pusilla (strain CCMP1545)</name>
    <name type="common">Picoplanktonic green alga</name>
    <dbReference type="NCBI Taxonomy" id="564608"/>
    <lineage>
        <taxon>Eukaryota</taxon>
        <taxon>Viridiplantae</taxon>
        <taxon>Chlorophyta</taxon>
        <taxon>Mamiellophyceae</taxon>
        <taxon>Mamiellales</taxon>
        <taxon>Mamiellaceae</taxon>
        <taxon>Micromonas</taxon>
    </lineage>
</organism>
<evidence type="ECO:0000313" key="3">
    <source>
        <dbReference type="Proteomes" id="UP000001876"/>
    </source>
</evidence>
<feature type="region of interest" description="Disordered" evidence="1">
    <location>
        <begin position="65"/>
        <end position="89"/>
    </location>
</feature>
<keyword evidence="3" id="KW-1185">Reference proteome</keyword>
<dbReference type="GeneID" id="9686313"/>
<feature type="compositionally biased region" description="Acidic residues" evidence="1">
    <location>
        <begin position="440"/>
        <end position="478"/>
    </location>
</feature>
<protein>
    <submittedName>
        <fullName evidence="2">Predicted protein</fullName>
    </submittedName>
</protein>
<feature type="compositionally biased region" description="Basic and acidic residues" evidence="1">
    <location>
        <begin position="623"/>
        <end position="638"/>
    </location>
</feature>
<proteinExistence type="predicted"/>
<feature type="region of interest" description="Disordered" evidence="1">
    <location>
        <begin position="329"/>
        <end position="355"/>
    </location>
</feature>
<dbReference type="AlphaFoldDB" id="C1MZ02"/>
<sequence>MVTGPTVVTSTGESPTLPPLLRAGEERELDILAARRRAMRATKTHPIDAVASASDFLATRAGGAPVEPRVAPRTVPKSSLESATTTTTTTTTTIAAKPVDVPAPAPVAVVAGEAVDAVVTLTDDAVVTRVATTMRMTKPLEAASASAAPAKLAEPVVAPAPTASTLESVTLTERATPATTPTPTPRPPARKLAADPSASFLALAWTLAAPAAAAAAAAAARPQHRAAARARAGDIARGFLRTLGGVKETVARKALRAMGKDVPEAAEEENALEKYMLDGIRAEEESTNALEAWMLEGIANAELEDLEYDARAELDLNLTFDVDVEDAERGGDPMSWLTPLPEPPTSKTAAAALAPEGADEGAVAIAGESDADAIFEEANQVGRDLIRGLIPTPTIAGGKTASRGLGFDSEEDEEEEEEDDGPETPPQLDKTDLNAGSVSEDAEEEEEDDSDYEPSDGEESEDEDDETSLDDSDVDSEEGSARDENDTPASLRSAIHAYGGAMHPMTNPMNPMNMNAMNAMVTPTGSGAGAGAAAASPAFSGAGSGAESYDSFTAAQQFQQFQQYQQYQQMLAFQQQQAAFAMQQQMALQQQQAASAEKASKKSKSKNASPNAAAVAGTNPADAKAKKAKAEAKEAKRALKKVRGEALKKIAIRLHGDKLRRTLRSWLLVRAAEKAARIKEEKEEQLRELLAAREAIDA</sequence>
<feature type="compositionally biased region" description="Polar residues" evidence="1">
    <location>
        <begin position="163"/>
        <end position="173"/>
    </location>
</feature>
<dbReference type="RefSeq" id="XP_003061128.1">
    <property type="nucleotide sequence ID" value="XM_003061082.1"/>
</dbReference>